<name>A0A5N5JFI8_9ROSI</name>
<evidence type="ECO:0000313" key="1">
    <source>
        <dbReference type="EMBL" id="KAB5516754.1"/>
    </source>
</evidence>
<keyword evidence="2" id="KW-1185">Reference proteome</keyword>
<dbReference type="Proteomes" id="UP000326939">
    <property type="component" value="Chromosome 17"/>
</dbReference>
<comment type="caution">
    <text evidence="1">The sequence shown here is derived from an EMBL/GenBank/DDBJ whole genome shotgun (WGS) entry which is preliminary data.</text>
</comment>
<evidence type="ECO:0000313" key="2">
    <source>
        <dbReference type="Proteomes" id="UP000326939"/>
    </source>
</evidence>
<organism evidence="1 2">
    <name type="scientific">Salix brachista</name>
    <dbReference type="NCBI Taxonomy" id="2182728"/>
    <lineage>
        <taxon>Eukaryota</taxon>
        <taxon>Viridiplantae</taxon>
        <taxon>Streptophyta</taxon>
        <taxon>Embryophyta</taxon>
        <taxon>Tracheophyta</taxon>
        <taxon>Spermatophyta</taxon>
        <taxon>Magnoliopsida</taxon>
        <taxon>eudicotyledons</taxon>
        <taxon>Gunneridae</taxon>
        <taxon>Pentapetalae</taxon>
        <taxon>rosids</taxon>
        <taxon>fabids</taxon>
        <taxon>Malpighiales</taxon>
        <taxon>Salicaceae</taxon>
        <taxon>Saliceae</taxon>
        <taxon>Salix</taxon>
    </lineage>
</organism>
<proteinExistence type="predicted"/>
<protein>
    <submittedName>
        <fullName evidence="1">Uncharacterized protein</fullName>
    </submittedName>
</protein>
<accession>A0A5N5JFI8</accession>
<sequence length="126" mass="14182">MIDEYDVKESWEDEDEPTPVWEQHTQLVMENGTFYQKRNAYNYDSEGAFMQSGKTCANLLELSILFKRSGSLGRGGREDFCGQGFIKNSVQKCDAGIWDAYVCQVSCQGDQAGKSKIEESSLTLNV</sequence>
<dbReference type="AlphaFoldDB" id="A0A5N5JFI8"/>
<reference evidence="2" key="1">
    <citation type="journal article" date="2019" name="Gigascience">
        <title>De novo genome assembly of the endangered Acer yangbiense, a plant species with extremely small populations endemic to Yunnan Province, China.</title>
        <authorList>
            <person name="Yang J."/>
            <person name="Wariss H.M."/>
            <person name="Tao L."/>
            <person name="Zhang R."/>
            <person name="Yun Q."/>
            <person name="Hollingsworth P."/>
            <person name="Dao Z."/>
            <person name="Luo G."/>
            <person name="Guo H."/>
            <person name="Ma Y."/>
            <person name="Sun W."/>
        </authorList>
    </citation>
    <scope>NUCLEOTIDE SEQUENCE [LARGE SCALE GENOMIC DNA]</scope>
    <source>
        <strain evidence="2">cv. br00</strain>
    </source>
</reference>
<dbReference type="EMBL" id="VDCV01000017">
    <property type="protein sequence ID" value="KAB5516754.1"/>
    <property type="molecule type" value="Genomic_DNA"/>
</dbReference>
<gene>
    <name evidence="1" type="ORF">DKX38_027402</name>
</gene>